<sequence>MKMVIIEPLGVEEGKLLAMAREALGDRVEIVYYNTKTTDTAELIERGKDAEIIVVSNLPLNAQVIEGCRNLKLLAVAFTGVDHIAMDVCRKNGVMVCNCAGYSTCAVADLVFGMLISLYRNVIPCDKVCREEGTKDGLVGFELEGKTFGVVGTGAIGLRVAAIAQAFGCRVLAYSRTARDVPGVRYVDLETLLAECDVVSLHTPLTEETRGLMNEERIGLMKKNAVLINTARGPVVDSDALANALKEGRIAGACIDVFENEPPVRKDHPLFSAPNTIVTPHVAFATREALVKRAVIVFDNVVNYLDGTPGNVIG</sequence>
<name>A0A0E2HTP1_9FIRM</name>
<dbReference type="PATRIC" id="fig|999408.3.peg.1023"/>
<keyword evidence="2 4" id="KW-0560">Oxidoreductase</keyword>
<evidence type="ECO:0000259" key="6">
    <source>
        <dbReference type="Pfam" id="PF02826"/>
    </source>
</evidence>
<dbReference type="SUPFAM" id="SSF51735">
    <property type="entry name" value="NAD(P)-binding Rossmann-fold domains"/>
    <property type="match status" value="1"/>
</dbReference>
<dbReference type="RefSeq" id="WP_002594883.1">
    <property type="nucleotide sequence ID" value="NZ_KB850998.1"/>
</dbReference>
<dbReference type="Gene3D" id="3.40.50.720">
    <property type="entry name" value="NAD(P)-binding Rossmann-like Domain"/>
    <property type="match status" value="2"/>
</dbReference>
<proteinExistence type="inferred from homology"/>
<accession>A0A0E2HTP1</accession>
<dbReference type="InterPro" id="IPR029753">
    <property type="entry name" value="D-isomer_DH_CS"/>
</dbReference>
<dbReference type="PROSITE" id="PS00671">
    <property type="entry name" value="D_2_HYDROXYACID_DH_3"/>
    <property type="match status" value="1"/>
</dbReference>
<dbReference type="CDD" id="cd12161">
    <property type="entry name" value="GDH_like_1"/>
    <property type="match status" value="1"/>
</dbReference>
<gene>
    <name evidence="7" type="ORF">HMPREF1090_00958</name>
</gene>
<dbReference type="GO" id="GO:0051287">
    <property type="term" value="F:NAD binding"/>
    <property type="evidence" value="ECO:0007669"/>
    <property type="project" value="InterPro"/>
</dbReference>
<dbReference type="InterPro" id="IPR050418">
    <property type="entry name" value="D-iso_2-hydroxyacid_DH_PdxB"/>
</dbReference>
<reference evidence="7 8" key="1">
    <citation type="submission" date="2013-01" db="EMBL/GenBank/DDBJ databases">
        <title>The Genome Sequence of Clostridium clostridioforme 90A8.</title>
        <authorList>
            <consortium name="The Broad Institute Genome Sequencing Platform"/>
            <person name="Earl A."/>
            <person name="Ward D."/>
            <person name="Feldgarden M."/>
            <person name="Gevers D."/>
            <person name="Courvalin P."/>
            <person name="Lambert T."/>
            <person name="Walker B."/>
            <person name="Young S.K."/>
            <person name="Zeng Q."/>
            <person name="Gargeya S."/>
            <person name="Fitzgerald M."/>
            <person name="Haas B."/>
            <person name="Abouelleil A."/>
            <person name="Alvarado L."/>
            <person name="Arachchi H.M."/>
            <person name="Berlin A.M."/>
            <person name="Chapman S.B."/>
            <person name="Dewar J."/>
            <person name="Goldberg J."/>
            <person name="Griggs A."/>
            <person name="Gujja S."/>
            <person name="Hansen M."/>
            <person name="Howarth C."/>
            <person name="Imamovic A."/>
            <person name="Larimer J."/>
            <person name="McCowan C."/>
            <person name="Murphy C."/>
            <person name="Neiman D."/>
            <person name="Pearson M."/>
            <person name="Priest M."/>
            <person name="Roberts A."/>
            <person name="Saif S."/>
            <person name="Shea T."/>
            <person name="Sisk P."/>
            <person name="Sykes S."/>
            <person name="Wortman J."/>
            <person name="Nusbaum C."/>
            <person name="Birren B."/>
        </authorList>
    </citation>
    <scope>NUCLEOTIDE SEQUENCE [LARGE SCALE GENOMIC DNA]</scope>
    <source>
        <strain evidence="7 8">90A8</strain>
    </source>
</reference>
<dbReference type="PROSITE" id="PS00670">
    <property type="entry name" value="D_2_HYDROXYACID_DH_2"/>
    <property type="match status" value="1"/>
</dbReference>
<dbReference type="FunFam" id="3.40.50.720:FF:000203">
    <property type="entry name" value="D-3-phosphoglycerate dehydrogenase (SerA)"/>
    <property type="match status" value="1"/>
</dbReference>
<protein>
    <submittedName>
        <fullName evidence="7">Lactate dehydrogenase-like dehydrogenase</fullName>
    </submittedName>
</protein>
<dbReference type="PANTHER" id="PTHR43761">
    <property type="entry name" value="D-ISOMER SPECIFIC 2-HYDROXYACID DEHYDROGENASE FAMILY PROTEIN (AFU_ORTHOLOGUE AFUA_1G13630)"/>
    <property type="match status" value="1"/>
</dbReference>
<keyword evidence="3" id="KW-0520">NAD</keyword>
<dbReference type="Pfam" id="PF02826">
    <property type="entry name" value="2-Hacid_dh_C"/>
    <property type="match status" value="1"/>
</dbReference>
<dbReference type="InterPro" id="IPR006140">
    <property type="entry name" value="D-isomer_DH_NAD-bd"/>
</dbReference>
<comment type="caution">
    <text evidence="7">The sequence shown here is derived from an EMBL/GenBank/DDBJ whole genome shotgun (WGS) entry which is preliminary data.</text>
</comment>
<dbReference type="InterPro" id="IPR036291">
    <property type="entry name" value="NAD(P)-bd_dom_sf"/>
</dbReference>
<dbReference type="GO" id="GO:0016616">
    <property type="term" value="F:oxidoreductase activity, acting on the CH-OH group of donors, NAD or NADP as acceptor"/>
    <property type="evidence" value="ECO:0007669"/>
    <property type="project" value="InterPro"/>
</dbReference>
<feature type="domain" description="D-isomer specific 2-hydroxyacid dehydrogenase NAD-binding" evidence="6">
    <location>
        <begin position="112"/>
        <end position="283"/>
    </location>
</feature>
<evidence type="ECO:0000256" key="3">
    <source>
        <dbReference type="ARBA" id="ARBA00023027"/>
    </source>
</evidence>
<evidence type="ECO:0000259" key="5">
    <source>
        <dbReference type="Pfam" id="PF00389"/>
    </source>
</evidence>
<dbReference type="AlphaFoldDB" id="A0A0E2HTP1"/>
<dbReference type="SUPFAM" id="SSF52283">
    <property type="entry name" value="Formate/glycerate dehydrogenase catalytic domain-like"/>
    <property type="match status" value="1"/>
</dbReference>
<evidence type="ECO:0000313" key="8">
    <source>
        <dbReference type="Proteomes" id="UP000013085"/>
    </source>
</evidence>
<dbReference type="InterPro" id="IPR006139">
    <property type="entry name" value="D-isomer_2_OHA_DH_cat_dom"/>
</dbReference>
<evidence type="ECO:0000256" key="1">
    <source>
        <dbReference type="ARBA" id="ARBA00005854"/>
    </source>
</evidence>
<evidence type="ECO:0000256" key="4">
    <source>
        <dbReference type="RuleBase" id="RU003719"/>
    </source>
</evidence>
<comment type="similarity">
    <text evidence="1 4">Belongs to the D-isomer specific 2-hydroxyacid dehydrogenase family.</text>
</comment>
<evidence type="ECO:0000256" key="2">
    <source>
        <dbReference type="ARBA" id="ARBA00023002"/>
    </source>
</evidence>
<feature type="domain" description="D-isomer specific 2-hydroxyacid dehydrogenase catalytic" evidence="5">
    <location>
        <begin position="18"/>
        <end position="311"/>
    </location>
</feature>
<dbReference type="PANTHER" id="PTHR43761:SF1">
    <property type="entry name" value="D-ISOMER SPECIFIC 2-HYDROXYACID DEHYDROGENASE CATALYTIC DOMAIN-CONTAINING PROTEIN-RELATED"/>
    <property type="match status" value="1"/>
</dbReference>
<organism evidence="7 8">
    <name type="scientific">[Clostridium] clostridioforme 90A8</name>
    <dbReference type="NCBI Taxonomy" id="999408"/>
    <lineage>
        <taxon>Bacteria</taxon>
        <taxon>Bacillati</taxon>
        <taxon>Bacillota</taxon>
        <taxon>Clostridia</taxon>
        <taxon>Lachnospirales</taxon>
        <taxon>Lachnospiraceae</taxon>
        <taxon>Enterocloster</taxon>
    </lineage>
</organism>
<dbReference type="Pfam" id="PF00389">
    <property type="entry name" value="2-Hacid_dh"/>
    <property type="match status" value="1"/>
</dbReference>
<evidence type="ECO:0000313" key="7">
    <source>
        <dbReference type="EMBL" id="ENZ19086.1"/>
    </source>
</evidence>
<dbReference type="HOGENOM" id="CLU_019796_1_3_9"/>
<dbReference type="EMBL" id="AGYR01000006">
    <property type="protein sequence ID" value="ENZ19086.1"/>
    <property type="molecule type" value="Genomic_DNA"/>
</dbReference>
<dbReference type="Proteomes" id="UP000013085">
    <property type="component" value="Unassembled WGS sequence"/>
</dbReference>